<reference evidence="1 2" key="1">
    <citation type="submission" date="2014-04" db="EMBL/GenBank/DDBJ databases">
        <authorList>
            <consortium name="DOE Joint Genome Institute"/>
            <person name="Kuo A."/>
            <person name="Ruytinx J."/>
            <person name="Rineau F."/>
            <person name="Colpaert J."/>
            <person name="Kohler A."/>
            <person name="Nagy L.G."/>
            <person name="Floudas D."/>
            <person name="Copeland A."/>
            <person name="Barry K.W."/>
            <person name="Cichocki N."/>
            <person name="Veneault-Fourrey C."/>
            <person name="LaButti K."/>
            <person name="Lindquist E.A."/>
            <person name="Lipzen A."/>
            <person name="Lundell T."/>
            <person name="Morin E."/>
            <person name="Murat C."/>
            <person name="Sun H."/>
            <person name="Tunlid A."/>
            <person name="Henrissat B."/>
            <person name="Grigoriev I.V."/>
            <person name="Hibbett D.S."/>
            <person name="Martin F."/>
            <person name="Nordberg H.P."/>
            <person name="Cantor M.N."/>
            <person name="Hua S.X."/>
        </authorList>
    </citation>
    <scope>NUCLEOTIDE SEQUENCE [LARGE SCALE GENOMIC DNA]</scope>
    <source>
        <strain evidence="1 2">UH-Slu-Lm8-n1</strain>
    </source>
</reference>
<organism evidence="1 2">
    <name type="scientific">Suillus luteus UH-Slu-Lm8-n1</name>
    <dbReference type="NCBI Taxonomy" id="930992"/>
    <lineage>
        <taxon>Eukaryota</taxon>
        <taxon>Fungi</taxon>
        <taxon>Dikarya</taxon>
        <taxon>Basidiomycota</taxon>
        <taxon>Agaricomycotina</taxon>
        <taxon>Agaricomycetes</taxon>
        <taxon>Agaricomycetidae</taxon>
        <taxon>Boletales</taxon>
        <taxon>Suillineae</taxon>
        <taxon>Suillaceae</taxon>
        <taxon>Suillus</taxon>
    </lineage>
</organism>
<protein>
    <submittedName>
        <fullName evidence="1">Uncharacterized protein</fullName>
    </submittedName>
</protein>
<dbReference type="EMBL" id="KN835227">
    <property type="protein sequence ID" value="KIK42857.1"/>
    <property type="molecule type" value="Genomic_DNA"/>
</dbReference>
<evidence type="ECO:0000313" key="1">
    <source>
        <dbReference type="EMBL" id="KIK42857.1"/>
    </source>
</evidence>
<keyword evidence="2" id="KW-1185">Reference proteome</keyword>
<sequence length="75" mass="8494">MMSSDKSSVLRLTLDGQVITIPKQTGCVYRISVRLAHIDTAIQPFVLGHLLKDRSWNHLQYLPYEACSLSSEHHS</sequence>
<dbReference type="HOGENOM" id="CLU_2672788_0_0_1"/>
<name>A0A0D0B935_9AGAM</name>
<proteinExistence type="predicted"/>
<accession>A0A0D0B935</accession>
<dbReference type="Proteomes" id="UP000054485">
    <property type="component" value="Unassembled WGS sequence"/>
</dbReference>
<evidence type="ECO:0000313" key="2">
    <source>
        <dbReference type="Proteomes" id="UP000054485"/>
    </source>
</evidence>
<reference evidence="2" key="2">
    <citation type="submission" date="2015-01" db="EMBL/GenBank/DDBJ databases">
        <title>Evolutionary Origins and Diversification of the Mycorrhizal Mutualists.</title>
        <authorList>
            <consortium name="DOE Joint Genome Institute"/>
            <consortium name="Mycorrhizal Genomics Consortium"/>
            <person name="Kohler A."/>
            <person name="Kuo A."/>
            <person name="Nagy L.G."/>
            <person name="Floudas D."/>
            <person name="Copeland A."/>
            <person name="Barry K.W."/>
            <person name="Cichocki N."/>
            <person name="Veneault-Fourrey C."/>
            <person name="LaButti K."/>
            <person name="Lindquist E.A."/>
            <person name="Lipzen A."/>
            <person name="Lundell T."/>
            <person name="Morin E."/>
            <person name="Murat C."/>
            <person name="Riley R."/>
            <person name="Ohm R."/>
            <person name="Sun H."/>
            <person name="Tunlid A."/>
            <person name="Henrissat B."/>
            <person name="Grigoriev I.V."/>
            <person name="Hibbett D.S."/>
            <person name="Martin F."/>
        </authorList>
    </citation>
    <scope>NUCLEOTIDE SEQUENCE [LARGE SCALE GENOMIC DNA]</scope>
    <source>
        <strain evidence="2">UH-Slu-Lm8-n1</strain>
    </source>
</reference>
<gene>
    <name evidence="1" type="ORF">CY34DRAFT_804423</name>
</gene>
<dbReference type="InParanoid" id="A0A0D0B935"/>
<dbReference type="AlphaFoldDB" id="A0A0D0B935"/>